<dbReference type="STRING" id="307972.A0A2G8JZY6"/>
<dbReference type="PANTHER" id="PTHR47456">
    <property type="entry name" value="PHD-TYPE DOMAIN-CONTAINING PROTEIN"/>
    <property type="match status" value="1"/>
</dbReference>
<dbReference type="Proteomes" id="UP000230750">
    <property type="component" value="Unassembled WGS sequence"/>
</dbReference>
<dbReference type="OrthoDB" id="6142716at2759"/>
<gene>
    <name evidence="2" type="ORF">BSL78_21874</name>
</gene>
<dbReference type="EMBL" id="MRZV01001034">
    <property type="protein sequence ID" value="PIK41279.1"/>
    <property type="molecule type" value="Genomic_DNA"/>
</dbReference>
<evidence type="ECO:0000313" key="3">
    <source>
        <dbReference type="Proteomes" id="UP000230750"/>
    </source>
</evidence>
<protein>
    <recommendedName>
        <fullName evidence="1">ZSWIM1/3 RNaseH-like domain-containing protein</fullName>
    </recommendedName>
</protein>
<keyword evidence="3" id="KW-1185">Reference proteome</keyword>
<comment type="caution">
    <text evidence="2">The sequence shown here is derived from an EMBL/GenBank/DDBJ whole genome shotgun (WGS) entry which is preliminary data.</text>
</comment>
<sequence length="458" mass="52817">MEKLHQTIHSKEADTNPEQIIHVKLPLHQSHKNHKVSIESGFSKPIDAAVRDKIHEYVSLGITSVPLIKRVLKTFVESELCPANQVKPTSNDRAYFPSCHAIQNHVHHALVAGRFSGLDQENLENKVADWKEKEKSSNFFLRKCTSEESHEQASKPIREAHIFTERCFPLTDDNDLDDNSDEPYVRKNTFLFIYQTVQQKMLLERYGELVLLDATYRTTKYALPLFIMVVRTNVGYTPVATFICESETTAHIAEALSIIKEWNLRWKPRFFMIDYSEPEYQALQDVFPEAHKYVCSFHREQSSNTGTRLQHKSTYQLSTRKNQLTTDNQHHLLKMLRAIATANSKEKCDKGIHILRSSKLYASNNRVKAYTETRWLGICQITRMFKCAVSSKVLAKAYNTVQGWCRAYALPGFNVSVTTNNGVEALNRTLKQFYLKLTTTNTVSSLLKLWCWTSYQIN</sequence>
<dbReference type="Pfam" id="PF21056">
    <property type="entry name" value="ZSWIM1-3_RNaseH-like"/>
    <property type="match status" value="1"/>
</dbReference>
<dbReference type="Pfam" id="PF15299">
    <property type="entry name" value="ALS2CR8"/>
    <property type="match status" value="1"/>
</dbReference>
<reference evidence="2 3" key="1">
    <citation type="journal article" date="2017" name="PLoS Biol.">
        <title>The sea cucumber genome provides insights into morphological evolution and visceral regeneration.</title>
        <authorList>
            <person name="Zhang X."/>
            <person name="Sun L."/>
            <person name="Yuan J."/>
            <person name="Sun Y."/>
            <person name="Gao Y."/>
            <person name="Zhang L."/>
            <person name="Li S."/>
            <person name="Dai H."/>
            <person name="Hamel J.F."/>
            <person name="Liu C."/>
            <person name="Yu Y."/>
            <person name="Liu S."/>
            <person name="Lin W."/>
            <person name="Guo K."/>
            <person name="Jin S."/>
            <person name="Xu P."/>
            <person name="Storey K.B."/>
            <person name="Huan P."/>
            <person name="Zhang T."/>
            <person name="Zhou Y."/>
            <person name="Zhang J."/>
            <person name="Lin C."/>
            <person name="Li X."/>
            <person name="Xing L."/>
            <person name="Huo D."/>
            <person name="Sun M."/>
            <person name="Wang L."/>
            <person name="Mercier A."/>
            <person name="Li F."/>
            <person name="Yang H."/>
            <person name="Xiang J."/>
        </authorList>
    </citation>
    <scope>NUCLEOTIDE SEQUENCE [LARGE SCALE GENOMIC DNA]</scope>
    <source>
        <strain evidence="2">Shaxun</strain>
        <tissue evidence="2">Muscle</tissue>
    </source>
</reference>
<dbReference type="InterPro" id="IPR048324">
    <property type="entry name" value="ZSWIM1-3_RNaseH-like"/>
</dbReference>
<evidence type="ECO:0000259" key="1">
    <source>
        <dbReference type="Pfam" id="PF21056"/>
    </source>
</evidence>
<evidence type="ECO:0000313" key="2">
    <source>
        <dbReference type="EMBL" id="PIK41279.1"/>
    </source>
</evidence>
<feature type="domain" description="ZSWIM1/3 RNaseH-like" evidence="1">
    <location>
        <begin position="191"/>
        <end position="291"/>
    </location>
</feature>
<accession>A0A2G8JZY6</accession>
<dbReference type="InterPro" id="IPR029309">
    <property type="entry name" value="CaRF"/>
</dbReference>
<dbReference type="GO" id="GO:0003700">
    <property type="term" value="F:DNA-binding transcription factor activity"/>
    <property type="evidence" value="ECO:0007669"/>
    <property type="project" value="InterPro"/>
</dbReference>
<dbReference type="AlphaFoldDB" id="A0A2G8JZY6"/>
<organism evidence="2 3">
    <name type="scientific">Stichopus japonicus</name>
    <name type="common">Sea cucumber</name>
    <dbReference type="NCBI Taxonomy" id="307972"/>
    <lineage>
        <taxon>Eukaryota</taxon>
        <taxon>Metazoa</taxon>
        <taxon>Echinodermata</taxon>
        <taxon>Eleutherozoa</taxon>
        <taxon>Echinozoa</taxon>
        <taxon>Holothuroidea</taxon>
        <taxon>Aspidochirotacea</taxon>
        <taxon>Aspidochirotida</taxon>
        <taxon>Stichopodidae</taxon>
        <taxon>Apostichopus</taxon>
    </lineage>
</organism>
<name>A0A2G8JZY6_STIJA</name>
<dbReference type="PANTHER" id="PTHR47456:SF4">
    <property type="entry name" value="SWIM-TYPE DOMAIN-CONTAINING PROTEIN"/>
    <property type="match status" value="1"/>
</dbReference>
<proteinExistence type="predicted"/>